<dbReference type="STRING" id="1306406.J116_016990"/>
<evidence type="ECO:0000313" key="1">
    <source>
        <dbReference type="EMBL" id="OEJ95920.1"/>
    </source>
</evidence>
<comment type="caution">
    <text evidence="1">The sequence shown here is derived from an EMBL/GenBank/DDBJ whole genome shotgun (WGS) entry which is preliminary data.</text>
</comment>
<accession>A0A1D3DUB8</accession>
<gene>
    <name evidence="1" type="ORF">J116_016990</name>
</gene>
<dbReference type="AlphaFoldDB" id="A0A1D3DUB8"/>
<evidence type="ECO:0000313" key="2">
    <source>
        <dbReference type="Proteomes" id="UP000095329"/>
    </source>
</evidence>
<dbReference type="RefSeq" id="WP_023588276.1">
    <property type="nucleotide sequence ID" value="NZ_ASHX02000001.1"/>
</dbReference>
<protein>
    <submittedName>
        <fullName evidence="1">Uncharacterized protein</fullName>
    </submittedName>
</protein>
<name>A0A1D3DUB8_9ACTN</name>
<dbReference type="Proteomes" id="UP000095329">
    <property type="component" value="Unassembled WGS sequence"/>
</dbReference>
<dbReference type="EMBL" id="ASHX02000001">
    <property type="protein sequence ID" value="OEJ95920.1"/>
    <property type="molecule type" value="Genomic_DNA"/>
</dbReference>
<sequence>MSAAPLAPGARVIDTARMKVATVTGPPDRGGWYPLAGVYVDASWRARALTLVPLPPPRGENLLGG</sequence>
<keyword evidence="2" id="KW-1185">Reference proteome</keyword>
<reference evidence="1 2" key="1">
    <citation type="journal article" date="2013" name="Genome Announc.">
        <title>Genome Sequence of Streptomyces violaceusniger Strain SPC6, a Halotolerant Streptomycete That Exhibits Rapid Growth and Development.</title>
        <authorList>
            <person name="Chen X."/>
            <person name="Zhang B."/>
            <person name="Zhang W."/>
            <person name="Wu X."/>
            <person name="Zhang M."/>
            <person name="Chen T."/>
            <person name="Liu G."/>
            <person name="Dyson P."/>
        </authorList>
    </citation>
    <scope>NUCLEOTIDE SEQUENCE [LARGE SCALE GENOMIC DNA]</scope>
    <source>
        <strain evidence="1 2">SPC6</strain>
    </source>
</reference>
<organism evidence="1 2">
    <name type="scientific">Streptomyces thermolilacinus SPC6</name>
    <dbReference type="NCBI Taxonomy" id="1306406"/>
    <lineage>
        <taxon>Bacteria</taxon>
        <taxon>Bacillati</taxon>
        <taxon>Actinomycetota</taxon>
        <taxon>Actinomycetes</taxon>
        <taxon>Kitasatosporales</taxon>
        <taxon>Streptomycetaceae</taxon>
        <taxon>Streptomyces</taxon>
    </lineage>
</organism>
<proteinExistence type="predicted"/>
<dbReference type="OrthoDB" id="4325920at2"/>